<dbReference type="GO" id="GO:0022857">
    <property type="term" value="F:transmembrane transporter activity"/>
    <property type="evidence" value="ECO:0007669"/>
    <property type="project" value="InterPro"/>
</dbReference>
<comment type="similarity">
    <text evidence="2">Belongs to the major facilitator superfamily. TCR/Tet family.</text>
</comment>
<keyword evidence="10" id="KW-1185">Reference proteome</keyword>
<keyword evidence="4 7" id="KW-0812">Transmembrane</keyword>
<dbReference type="InterPro" id="IPR011701">
    <property type="entry name" value="MFS"/>
</dbReference>
<feature type="transmembrane region" description="Helical" evidence="7">
    <location>
        <begin position="174"/>
        <end position="192"/>
    </location>
</feature>
<keyword evidence="6 7" id="KW-0472">Membrane</keyword>
<dbReference type="InterPro" id="IPR050930">
    <property type="entry name" value="MFS_Vesicular_Transporter"/>
</dbReference>
<evidence type="ECO:0000256" key="2">
    <source>
        <dbReference type="ARBA" id="ARBA00007520"/>
    </source>
</evidence>
<sequence>MIRPLLSRRGAAADRLPTAVHVLGVIAFFVAVGFGVVVPVLPVFTRSFGVGQFETGMVVSSFALMRLVTSPFTGRLIDRLGERTVLVAGVLIVALSSAAMGLAQTYEQLLVFRAAGGIGSSMFTVSAMTLLIRSTAPNQRGRATGTFQTGFLVGNMAGPAVGGLLAAVSIRAPFFFYALTLVGAALVGVFLLQGHGRTTGAADAGAGQGTELLAPRPFRTVLADLRYQAALVCNFANGWSSLGIRSSLMPVLVVEVLHHTPVWTGIALAIAAVVQTVAIQPAGRFVDRVGRRPAMVAGSLIGAVAMVGIAFAPTIWLLVAALCVNAVGVALMGTAPAATVGDVAGARSGTPVAVFSMAGDAGQIIGPLAAGAIADGLDLSGAFLTGTLLMALAALASVRMPRPDRDGDQPVEVAR</sequence>
<feature type="transmembrane region" description="Helical" evidence="7">
    <location>
        <begin position="294"/>
        <end position="312"/>
    </location>
</feature>
<evidence type="ECO:0000256" key="4">
    <source>
        <dbReference type="ARBA" id="ARBA00022692"/>
    </source>
</evidence>
<evidence type="ECO:0000256" key="5">
    <source>
        <dbReference type="ARBA" id="ARBA00022989"/>
    </source>
</evidence>
<evidence type="ECO:0000313" key="9">
    <source>
        <dbReference type="EMBL" id="SDB79944.1"/>
    </source>
</evidence>
<dbReference type="Gene3D" id="1.20.1250.20">
    <property type="entry name" value="MFS general substrate transporter like domains"/>
    <property type="match status" value="2"/>
</dbReference>
<protein>
    <submittedName>
        <fullName evidence="9">Predicted arabinose efflux permease, MFS family</fullName>
    </submittedName>
</protein>
<evidence type="ECO:0000259" key="8">
    <source>
        <dbReference type="PROSITE" id="PS50850"/>
    </source>
</evidence>
<feature type="transmembrane region" description="Helical" evidence="7">
    <location>
        <begin position="262"/>
        <end position="282"/>
    </location>
</feature>
<feature type="transmembrane region" description="Helical" evidence="7">
    <location>
        <begin position="144"/>
        <end position="168"/>
    </location>
</feature>
<feature type="transmembrane region" description="Helical" evidence="7">
    <location>
        <begin position="110"/>
        <end position="132"/>
    </location>
</feature>
<evidence type="ECO:0000256" key="1">
    <source>
        <dbReference type="ARBA" id="ARBA00004651"/>
    </source>
</evidence>
<evidence type="ECO:0000256" key="7">
    <source>
        <dbReference type="SAM" id="Phobius"/>
    </source>
</evidence>
<evidence type="ECO:0000256" key="6">
    <source>
        <dbReference type="ARBA" id="ARBA00023136"/>
    </source>
</evidence>
<dbReference type="RefSeq" id="WP_092605500.1">
    <property type="nucleotide sequence ID" value="NZ_FMYF01000001.1"/>
</dbReference>
<dbReference type="InterPro" id="IPR005829">
    <property type="entry name" value="Sugar_transporter_CS"/>
</dbReference>
<dbReference type="EMBL" id="FMYF01000001">
    <property type="protein sequence ID" value="SDB79944.1"/>
    <property type="molecule type" value="Genomic_DNA"/>
</dbReference>
<dbReference type="AlphaFoldDB" id="A0A1G6GD98"/>
<feature type="transmembrane region" description="Helical" evidence="7">
    <location>
        <begin position="85"/>
        <end position="104"/>
    </location>
</feature>
<dbReference type="Pfam" id="PF07690">
    <property type="entry name" value="MFS_1"/>
    <property type="match status" value="1"/>
</dbReference>
<evidence type="ECO:0000256" key="3">
    <source>
        <dbReference type="ARBA" id="ARBA00022448"/>
    </source>
</evidence>
<keyword evidence="5 7" id="KW-1133">Transmembrane helix</keyword>
<organism evidence="9 10">
    <name type="scientific">Raineyella antarctica</name>
    <dbReference type="NCBI Taxonomy" id="1577474"/>
    <lineage>
        <taxon>Bacteria</taxon>
        <taxon>Bacillati</taxon>
        <taxon>Actinomycetota</taxon>
        <taxon>Actinomycetes</taxon>
        <taxon>Propionibacteriales</taxon>
        <taxon>Propionibacteriaceae</taxon>
        <taxon>Raineyella</taxon>
    </lineage>
</organism>
<dbReference type="GO" id="GO:0005886">
    <property type="term" value="C:plasma membrane"/>
    <property type="evidence" value="ECO:0007669"/>
    <property type="project" value="UniProtKB-SubCell"/>
</dbReference>
<dbReference type="PROSITE" id="PS00216">
    <property type="entry name" value="SUGAR_TRANSPORT_1"/>
    <property type="match status" value="1"/>
</dbReference>
<name>A0A1G6GD98_9ACTN</name>
<dbReference type="InterPro" id="IPR036259">
    <property type="entry name" value="MFS_trans_sf"/>
</dbReference>
<dbReference type="PROSITE" id="PS50850">
    <property type="entry name" value="MFS"/>
    <property type="match status" value="1"/>
</dbReference>
<dbReference type="OrthoDB" id="9793283at2"/>
<proteinExistence type="inferred from homology"/>
<dbReference type="SUPFAM" id="SSF103473">
    <property type="entry name" value="MFS general substrate transporter"/>
    <property type="match status" value="1"/>
</dbReference>
<keyword evidence="3" id="KW-0813">Transport</keyword>
<dbReference type="InterPro" id="IPR001958">
    <property type="entry name" value="Tet-R_TetA/multi-R_MdtG-like"/>
</dbReference>
<dbReference type="PRINTS" id="PR01035">
    <property type="entry name" value="TCRTETA"/>
</dbReference>
<dbReference type="STRING" id="1577474.GA0111570_101217"/>
<dbReference type="Proteomes" id="UP000199086">
    <property type="component" value="Unassembled WGS sequence"/>
</dbReference>
<evidence type="ECO:0000313" key="10">
    <source>
        <dbReference type="Proteomes" id="UP000199086"/>
    </source>
</evidence>
<comment type="subcellular location">
    <subcellularLocation>
        <location evidence="1">Cell membrane</location>
        <topology evidence="1">Multi-pass membrane protein</topology>
    </subcellularLocation>
</comment>
<gene>
    <name evidence="9" type="ORF">GA0111570_101217</name>
</gene>
<reference evidence="9 10" key="1">
    <citation type="submission" date="2016-06" db="EMBL/GenBank/DDBJ databases">
        <authorList>
            <person name="Olsen C.W."/>
            <person name="Carey S."/>
            <person name="Hinshaw L."/>
            <person name="Karasin A.I."/>
        </authorList>
    </citation>
    <scope>NUCLEOTIDE SEQUENCE [LARGE SCALE GENOMIC DNA]</scope>
    <source>
        <strain evidence="9 10">LZ-22</strain>
    </source>
</reference>
<feature type="domain" description="Major facilitator superfamily (MFS) profile" evidence="8">
    <location>
        <begin position="19"/>
        <end position="405"/>
    </location>
</feature>
<accession>A0A1G6GD98</accession>
<dbReference type="InterPro" id="IPR020846">
    <property type="entry name" value="MFS_dom"/>
</dbReference>
<feature type="transmembrane region" description="Helical" evidence="7">
    <location>
        <begin position="379"/>
        <end position="398"/>
    </location>
</feature>
<dbReference type="PANTHER" id="PTHR23506:SF23">
    <property type="entry name" value="GH10249P"/>
    <property type="match status" value="1"/>
</dbReference>
<feature type="transmembrane region" description="Helical" evidence="7">
    <location>
        <begin position="20"/>
        <end position="44"/>
    </location>
</feature>
<dbReference type="PANTHER" id="PTHR23506">
    <property type="entry name" value="GH10249P"/>
    <property type="match status" value="1"/>
</dbReference>
<dbReference type="CDD" id="cd17325">
    <property type="entry name" value="MFS_MdtG_SLC18_like"/>
    <property type="match status" value="1"/>
</dbReference>